<evidence type="ECO:0000313" key="1">
    <source>
        <dbReference type="EMBL" id="KAL0956401.1"/>
    </source>
</evidence>
<comment type="caution">
    <text evidence="1">The sequence shown here is derived from an EMBL/GenBank/DDBJ whole genome shotgun (WGS) entry which is preliminary data.</text>
</comment>
<sequence length="68" mass="7947">MIRRQPTLIPMTDLDVQDVRDHVNTEKQHQAREPTRYIGPDSMVGLSHLELQDEKERRLGIKNDAPTR</sequence>
<reference evidence="2" key="1">
    <citation type="submission" date="2024-06" db="EMBL/GenBank/DDBJ databases">
        <title>Multi-omics analyses provide insights into the biosynthesis of the anticancer antibiotic pleurotin in Hohenbuehelia grisea.</title>
        <authorList>
            <person name="Weaver J.A."/>
            <person name="Alberti F."/>
        </authorList>
    </citation>
    <scope>NUCLEOTIDE SEQUENCE [LARGE SCALE GENOMIC DNA]</scope>
    <source>
        <strain evidence="2">T-177</strain>
    </source>
</reference>
<proteinExistence type="predicted"/>
<gene>
    <name evidence="1" type="ORF">HGRIS_002548</name>
</gene>
<accession>A0ABR3JKY7</accession>
<dbReference type="EMBL" id="JASNQZ010000006">
    <property type="protein sequence ID" value="KAL0956401.1"/>
    <property type="molecule type" value="Genomic_DNA"/>
</dbReference>
<keyword evidence="2" id="KW-1185">Reference proteome</keyword>
<name>A0ABR3JKY7_9AGAR</name>
<evidence type="ECO:0000313" key="2">
    <source>
        <dbReference type="Proteomes" id="UP001556367"/>
    </source>
</evidence>
<organism evidence="1 2">
    <name type="scientific">Hohenbuehelia grisea</name>
    <dbReference type="NCBI Taxonomy" id="104357"/>
    <lineage>
        <taxon>Eukaryota</taxon>
        <taxon>Fungi</taxon>
        <taxon>Dikarya</taxon>
        <taxon>Basidiomycota</taxon>
        <taxon>Agaricomycotina</taxon>
        <taxon>Agaricomycetes</taxon>
        <taxon>Agaricomycetidae</taxon>
        <taxon>Agaricales</taxon>
        <taxon>Pleurotineae</taxon>
        <taxon>Pleurotaceae</taxon>
        <taxon>Hohenbuehelia</taxon>
    </lineage>
</organism>
<dbReference type="Proteomes" id="UP001556367">
    <property type="component" value="Unassembled WGS sequence"/>
</dbReference>
<protein>
    <submittedName>
        <fullName evidence="1">Uncharacterized protein</fullName>
    </submittedName>
</protein>